<feature type="region of interest" description="Disordered" evidence="1">
    <location>
        <begin position="1"/>
        <end position="58"/>
    </location>
</feature>
<evidence type="ECO:0000313" key="2">
    <source>
        <dbReference type="EMBL" id="CAE6366137.1"/>
    </source>
</evidence>
<comment type="caution">
    <text evidence="2">The sequence shown here is derived from an EMBL/GenBank/DDBJ whole genome shotgun (WGS) entry which is preliminary data.</text>
</comment>
<feature type="compositionally biased region" description="Polar residues" evidence="1">
    <location>
        <begin position="26"/>
        <end position="45"/>
    </location>
</feature>
<dbReference type="Proteomes" id="UP000663846">
    <property type="component" value="Unassembled WGS sequence"/>
</dbReference>
<dbReference type="AlphaFoldDB" id="A0A8H2ZZW2"/>
<evidence type="ECO:0000256" key="1">
    <source>
        <dbReference type="SAM" id="MobiDB-lite"/>
    </source>
</evidence>
<feature type="compositionally biased region" description="Polar residues" evidence="1">
    <location>
        <begin position="148"/>
        <end position="159"/>
    </location>
</feature>
<organism evidence="2 3">
    <name type="scientific">Rhizoctonia solani</name>
    <dbReference type="NCBI Taxonomy" id="456999"/>
    <lineage>
        <taxon>Eukaryota</taxon>
        <taxon>Fungi</taxon>
        <taxon>Dikarya</taxon>
        <taxon>Basidiomycota</taxon>
        <taxon>Agaricomycotina</taxon>
        <taxon>Agaricomycetes</taxon>
        <taxon>Cantharellales</taxon>
        <taxon>Ceratobasidiaceae</taxon>
        <taxon>Rhizoctonia</taxon>
    </lineage>
</organism>
<accession>A0A8H2ZZW2</accession>
<dbReference type="OrthoDB" id="2015534at2759"/>
<protein>
    <submittedName>
        <fullName evidence="2">Uncharacterized protein</fullName>
    </submittedName>
</protein>
<dbReference type="EMBL" id="CAJMWS010000111">
    <property type="protein sequence ID" value="CAE6366137.1"/>
    <property type="molecule type" value="Genomic_DNA"/>
</dbReference>
<feature type="compositionally biased region" description="Low complexity" evidence="1">
    <location>
        <begin position="124"/>
        <end position="135"/>
    </location>
</feature>
<feature type="region of interest" description="Disordered" evidence="1">
    <location>
        <begin position="92"/>
        <end position="171"/>
    </location>
</feature>
<name>A0A8H2ZZW2_9AGAM</name>
<sequence length="390" mass="44367">MSNHGHKITPRYQHQPSRTKAEGASSCMSSAQTSAYNNQSFLQQPEHSRSQSRRATISGSSYSYVPEAQFCNTGSTSRSPVFYSQRSILTPQSRARSLTVSEPPTYSSSPSPPPSYEEILRVQYPSSPAPSYSSAGSNKVRITESKSRITPGQYSSRTPKGSLKKVLKPHPPASPEELRFAPIRAASIAIDEIIRALIYLIKKFKCPTELDFPPSTEHIMALPITKKNEPFIDQLCKLEELRKELAETETYGDPQLEDKRMHAEMAIRTAFRKMKERQLKLLEQALNETIFAIHDCIHNLEYPSELDFSSHTPNSLMLPQTEKNSIYISQFRELHRLQTKLAQFSTYGDVKLEDKHRNASALIEQALKRMSKHQVKLYGEYKKTHQPHHF</sequence>
<gene>
    <name evidence="2" type="ORF">RDB_LOCUS22694</name>
</gene>
<evidence type="ECO:0000313" key="3">
    <source>
        <dbReference type="Proteomes" id="UP000663846"/>
    </source>
</evidence>
<proteinExistence type="predicted"/>
<reference evidence="2" key="1">
    <citation type="submission" date="2021-01" db="EMBL/GenBank/DDBJ databases">
        <authorList>
            <person name="Kaushik A."/>
        </authorList>
    </citation>
    <scope>NUCLEOTIDE SEQUENCE</scope>
    <source>
        <strain evidence="2">AG1-1C</strain>
    </source>
</reference>